<keyword evidence="12" id="KW-1185">Reference proteome</keyword>
<dbReference type="GO" id="GO:0034632">
    <property type="term" value="F:retinol transmembrane transporter activity"/>
    <property type="evidence" value="ECO:0007669"/>
    <property type="project" value="InterPro"/>
</dbReference>
<dbReference type="InterPro" id="IPR000742">
    <property type="entry name" value="EGF"/>
</dbReference>
<dbReference type="Gene3D" id="3.10.100.10">
    <property type="entry name" value="Mannose-Binding Protein A, subunit A"/>
    <property type="match status" value="1"/>
</dbReference>
<evidence type="ECO:0000259" key="10">
    <source>
        <dbReference type="PROSITE" id="PS50026"/>
    </source>
</evidence>
<feature type="transmembrane region" description="Helical" evidence="9">
    <location>
        <begin position="662"/>
        <end position="683"/>
    </location>
</feature>
<proteinExistence type="predicted"/>
<accession>A0A813R5Z9</accession>
<dbReference type="PANTHER" id="PTHR21444:SF15">
    <property type="entry name" value="RECEPTOR FOR RETINOL UPTAKE STRA6"/>
    <property type="match status" value="1"/>
</dbReference>
<evidence type="ECO:0000313" key="11">
    <source>
        <dbReference type="EMBL" id="CAF0777170.1"/>
    </source>
</evidence>
<sequence length="995" mass="117951">MNFENYDIIHIEDSCYFITKNGKISNDKTFFEASNSCNISAHSGLFYFKNENDLNHLIQIDKHIRESVEKNKINRNLFIGLNSKNNSLYWQNGFRINTTSLSKHFEISEKKSLPYWYLKVEVGTTKTKLESEFSPYEQREYICRIIVDYCYENKRCEPNGKCQTDLRSQNYTCKCNLFRKGDDCNSWTDESKQILICITVVLTALILGILSKKGYTLINNFSHNNINRDVLFTKFATEKKNFRLKSLKLTFTKKVSDRKKMILILILISLIGSILIIIGTSILNFNKPIIMSPSNHNEIKQKLKSTVCYLKEYFTEDYLTIFIALPLTLILYIWNSIRDTKKHQKDCTYFIECHDLFSQRKKSFFQKLKLIFFYVLFCSCGFQVPVPMNPFSKNNRLMTCLIFAAYFYNIIKIFEFSIFGNSNFLVQLESEKFKSLNLTQRTNFSVYFTNYQPQIVKSFKNFQTNNGFFVEILIKICNVLVIGLQYYPILLCVEFKKKCAFNYFLCTCYIWALFGYYLVTISFCQDYHNYHIFDNLKNLIRDLAGDRKNFSFEQNITIDENTYLNRALYENFLFFFVILLISLILTLNTLILTLKKFSRLSPYLINWTFLNQFCENEFENELNYTKNLFRLKHNVQDSFLRNLFEKYVYKNCKYYRFSKQHLGTIIIIFMLFVVKTTIIIKASRNLNEILIQIFEFFILKLSSILSETDFIKNKQQKFIENLYKANETLFNFMFNIIYTSALLTFVLCLTQVLLGLKSYQEKILNAYKGLYIDIPSPNEMSNVKIISSSLHFCSYSIGYAIWGYVSSFLIISIFYTVFRLIISDSRIQIISASLLLPLITILIFKRMLIWYTTVFFLAGKNGLKNKKFYLLLNHFNFFFDCFLMSFVCFMRIIWSCLAAILFMTRLDYSMYCRNLERKDSGFMSYVSFIHMEVSLTHPVKLAFCELLNRQSHDNRVDIRKLRIRNKWHVLYTLIKNPSLRKSRKSQMVLYKAKAE</sequence>
<feature type="domain" description="EGF-like" evidence="10">
    <location>
        <begin position="146"/>
        <end position="185"/>
    </location>
</feature>
<dbReference type="EMBL" id="CAJNOC010000562">
    <property type="protein sequence ID" value="CAF0777170.1"/>
    <property type="molecule type" value="Genomic_DNA"/>
</dbReference>
<keyword evidence="5 9" id="KW-1133">Transmembrane helix</keyword>
<dbReference type="SUPFAM" id="SSF56436">
    <property type="entry name" value="C-type lectin-like"/>
    <property type="match status" value="1"/>
</dbReference>
<keyword evidence="6 9" id="KW-0472">Membrane</keyword>
<feature type="transmembrane region" description="Helical" evidence="9">
    <location>
        <begin position="262"/>
        <end position="283"/>
    </location>
</feature>
<dbReference type="InterPro" id="IPR016187">
    <property type="entry name" value="CTDL_fold"/>
</dbReference>
<evidence type="ECO:0000256" key="7">
    <source>
        <dbReference type="ARBA" id="ARBA00023170"/>
    </source>
</evidence>
<comment type="subcellular location">
    <subcellularLocation>
        <location evidence="1">Cell membrane</location>
        <topology evidence="1">Multi-pass membrane protein</topology>
    </subcellularLocation>
</comment>
<feature type="disulfide bond" evidence="8">
    <location>
        <begin position="175"/>
        <end position="184"/>
    </location>
</feature>
<dbReference type="AlphaFoldDB" id="A0A813R5Z9"/>
<organism evidence="11 12">
    <name type="scientific">Brachionus calyciflorus</name>
    <dbReference type="NCBI Taxonomy" id="104777"/>
    <lineage>
        <taxon>Eukaryota</taxon>
        <taxon>Metazoa</taxon>
        <taxon>Spiralia</taxon>
        <taxon>Gnathifera</taxon>
        <taxon>Rotifera</taxon>
        <taxon>Eurotatoria</taxon>
        <taxon>Monogononta</taxon>
        <taxon>Pseudotrocha</taxon>
        <taxon>Ploima</taxon>
        <taxon>Brachionidae</taxon>
        <taxon>Brachionus</taxon>
    </lineage>
</organism>
<feature type="transmembrane region" description="Helical" evidence="9">
    <location>
        <begin position="500"/>
        <end position="519"/>
    </location>
</feature>
<dbReference type="GO" id="GO:0005886">
    <property type="term" value="C:plasma membrane"/>
    <property type="evidence" value="ECO:0007669"/>
    <property type="project" value="UniProtKB-SubCell"/>
</dbReference>
<evidence type="ECO:0000256" key="1">
    <source>
        <dbReference type="ARBA" id="ARBA00004651"/>
    </source>
</evidence>
<dbReference type="GO" id="GO:0038023">
    <property type="term" value="F:signaling receptor activity"/>
    <property type="evidence" value="ECO:0007669"/>
    <property type="project" value="InterPro"/>
</dbReference>
<feature type="non-terminal residue" evidence="11">
    <location>
        <position position="1"/>
    </location>
</feature>
<feature type="transmembrane region" description="Helical" evidence="9">
    <location>
        <begin position="472"/>
        <end position="493"/>
    </location>
</feature>
<gene>
    <name evidence="11" type="ORF">OXX778_LOCUS5263</name>
</gene>
<evidence type="ECO:0000256" key="8">
    <source>
        <dbReference type="PROSITE-ProRule" id="PRU00076"/>
    </source>
</evidence>
<comment type="caution">
    <text evidence="8">Lacks conserved residue(s) required for the propagation of feature annotation.</text>
</comment>
<evidence type="ECO:0000313" key="12">
    <source>
        <dbReference type="Proteomes" id="UP000663879"/>
    </source>
</evidence>
<dbReference type="PROSITE" id="PS50026">
    <property type="entry name" value="EGF_3"/>
    <property type="match status" value="1"/>
</dbReference>
<dbReference type="InterPro" id="IPR026612">
    <property type="entry name" value="STRA6-like"/>
</dbReference>
<name>A0A813R5Z9_9BILA</name>
<comment type="caution">
    <text evidence="11">The sequence shown here is derived from an EMBL/GenBank/DDBJ whole genome shotgun (WGS) entry which is preliminary data.</text>
</comment>
<evidence type="ECO:0000256" key="9">
    <source>
        <dbReference type="SAM" id="Phobius"/>
    </source>
</evidence>
<keyword evidence="4 9" id="KW-0812">Transmembrane</keyword>
<feature type="transmembrane region" description="Helical" evidence="9">
    <location>
        <begin position="370"/>
        <end position="388"/>
    </location>
</feature>
<feature type="transmembrane region" description="Helical" evidence="9">
    <location>
        <begin position="193"/>
        <end position="210"/>
    </location>
</feature>
<feature type="transmembrane region" description="Helical" evidence="9">
    <location>
        <begin position="877"/>
        <end position="903"/>
    </location>
</feature>
<evidence type="ECO:0000256" key="6">
    <source>
        <dbReference type="ARBA" id="ARBA00023136"/>
    </source>
</evidence>
<dbReference type="Pfam" id="PF14752">
    <property type="entry name" value="RBP_receptor"/>
    <property type="match status" value="1"/>
</dbReference>
<dbReference type="Proteomes" id="UP000663879">
    <property type="component" value="Unassembled WGS sequence"/>
</dbReference>
<feature type="transmembrane region" description="Helical" evidence="9">
    <location>
        <begin position="732"/>
        <end position="754"/>
    </location>
</feature>
<dbReference type="OrthoDB" id="10071804at2759"/>
<feature type="disulfide bond" evidence="8">
    <location>
        <begin position="156"/>
        <end position="173"/>
    </location>
</feature>
<dbReference type="PROSITE" id="PS00022">
    <property type="entry name" value="EGF_1"/>
    <property type="match status" value="1"/>
</dbReference>
<dbReference type="PANTHER" id="PTHR21444">
    <property type="entry name" value="COILED-COIL DOMAIN-CONTAINING PROTEIN 180"/>
    <property type="match status" value="1"/>
</dbReference>
<protein>
    <recommendedName>
        <fullName evidence="10">EGF-like domain-containing protein</fullName>
    </recommendedName>
</protein>
<dbReference type="InterPro" id="IPR016186">
    <property type="entry name" value="C-type_lectin-like/link_sf"/>
</dbReference>
<evidence type="ECO:0000256" key="3">
    <source>
        <dbReference type="ARBA" id="ARBA00022475"/>
    </source>
</evidence>
<dbReference type="GO" id="GO:0071939">
    <property type="term" value="P:vitamin A import into cell"/>
    <property type="evidence" value="ECO:0007669"/>
    <property type="project" value="TreeGrafter"/>
</dbReference>
<keyword evidence="3" id="KW-1003">Cell membrane</keyword>
<keyword evidence="2" id="KW-0813">Transport</keyword>
<feature type="transmembrane region" description="Helical" evidence="9">
    <location>
        <begin position="318"/>
        <end position="335"/>
    </location>
</feature>
<reference evidence="11" key="1">
    <citation type="submission" date="2021-02" db="EMBL/GenBank/DDBJ databases">
        <authorList>
            <person name="Nowell W R."/>
        </authorList>
    </citation>
    <scope>NUCLEOTIDE SEQUENCE</scope>
    <source>
        <strain evidence="11">Ploen Becks lab</strain>
    </source>
</reference>
<evidence type="ECO:0000256" key="5">
    <source>
        <dbReference type="ARBA" id="ARBA00022989"/>
    </source>
</evidence>
<evidence type="ECO:0000256" key="2">
    <source>
        <dbReference type="ARBA" id="ARBA00022448"/>
    </source>
</evidence>
<feature type="transmembrane region" description="Helical" evidence="9">
    <location>
        <begin position="572"/>
        <end position="594"/>
    </location>
</feature>
<keyword evidence="7" id="KW-0675">Receptor</keyword>
<keyword evidence="8" id="KW-1015">Disulfide bond</keyword>
<feature type="transmembrane region" description="Helical" evidence="9">
    <location>
        <begin position="834"/>
        <end position="857"/>
    </location>
</feature>
<evidence type="ECO:0000256" key="4">
    <source>
        <dbReference type="ARBA" id="ARBA00022692"/>
    </source>
</evidence>
<keyword evidence="8" id="KW-0245">EGF-like domain</keyword>
<feature type="transmembrane region" description="Helical" evidence="9">
    <location>
        <begin position="799"/>
        <end position="822"/>
    </location>
</feature>